<feature type="compositionally biased region" description="Polar residues" evidence="1">
    <location>
        <begin position="865"/>
        <end position="876"/>
    </location>
</feature>
<gene>
    <name evidence="3" type="ORF">EKO04_009814</name>
</gene>
<accession>A0A8H7IUR5</accession>
<feature type="region of interest" description="Disordered" evidence="1">
    <location>
        <begin position="480"/>
        <end position="517"/>
    </location>
</feature>
<feature type="compositionally biased region" description="Polar residues" evidence="1">
    <location>
        <begin position="940"/>
        <end position="952"/>
    </location>
</feature>
<dbReference type="OrthoDB" id="5353066at2759"/>
<feature type="region of interest" description="Disordered" evidence="1">
    <location>
        <begin position="1049"/>
        <end position="1091"/>
    </location>
</feature>
<feature type="region of interest" description="Disordered" evidence="1">
    <location>
        <begin position="155"/>
        <end position="202"/>
    </location>
</feature>
<feature type="transmembrane region" description="Helical" evidence="2">
    <location>
        <begin position="1311"/>
        <end position="1337"/>
    </location>
</feature>
<comment type="caution">
    <text evidence="3">The sequence shown here is derived from an EMBL/GenBank/DDBJ whole genome shotgun (WGS) entry which is preliminary data.</text>
</comment>
<evidence type="ECO:0000256" key="2">
    <source>
        <dbReference type="SAM" id="Phobius"/>
    </source>
</evidence>
<feature type="region of interest" description="Disordered" evidence="1">
    <location>
        <begin position="768"/>
        <end position="798"/>
    </location>
</feature>
<keyword evidence="4" id="KW-1185">Reference proteome</keyword>
<feature type="compositionally biased region" description="Polar residues" evidence="1">
    <location>
        <begin position="1110"/>
        <end position="1120"/>
    </location>
</feature>
<feature type="region of interest" description="Disordered" evidence="1">
    <location>
        <begin position="852"/>
        <end position="876"/>
    </location>
</feature>
<feature type="region of interest" description="Disordered" evidence="1">
    <location>
        <begin position="1"/>
        <end position="43"/>
    </location>
</feature>
<feature type="compositionally biased region" description="Polar residues" evidence="1">
    <location>
        <begin position="782"/>
        <end position="798"/>
    </location>
</feature>
<feature type="region of interest" description="Disordered" evidence="1">
    <location>
        <begin position="902"/>
        <end position="953"/>
    </location>
</feature>
<proteinExistence type="predicted"/>
<keyword evidence="2" id="KW-0472">Membrane</keyword>
<feature type="compositionally biased region" description="Basic residues" evidence="1">
    <location>
        <begin position="156"/>
        <end position="167"/>
    </location>
</feature>
<sequence>MATNVLYSHSPQSLDLASPRPYGPGPTTPVHSPHHSVHSSSSLRTPLHTLSIHEYRKQQSTPLARIATPQGKTLRRKAAASALNEIERIPSTKERHDSHSSSQPLHFSRSAHQLALHDSFFDLQSTSEQVLRSQSAEPRAQGDSISSVATVDSHGKVRHFGSRKRLPRPPAPTGSGLHLSSNVSVRPTRQTRTPSPDPLTFVADESTSSVVQSTVTPSTFSLSRFPQPPHFETPRETLREKAVSFETTAPATPPATPATIHYRGASFDLVNPHASLQYHEIVTPSRDFDSSELLPLRSAQESLLSFSEMAPKRPLYGDLSAAHAGIVRRAEDSYGSSILDLPLPPTPAAISPGSSMYTSPLYSPESHFAPSPLAVKKAPNESRFSLRQLTRTLTKRIIKAPERGEEEELQQFRGRGASRTSISLDEEPLRPLEHTYIPAESASYFPVSPISPTSPTSPASLHDLGSISGEDDEIEYARRASSQGYEPQGLASMLPSDPSTQIGRAENSGTSAPAIDEESRPYYDDLASIYASSSVYTGDERRKSTYQQSFAGNRQSNSFLRYSGMDAVGHANEYSYSTLARSSRPVSKPLTEELYHRSVVPGDGKTDTISKFIDQYDPGNSTTNSFSMQRVEVADASSLIAPYIGEDEDRSPKNFSQMAPLVPGLSQFEFDLDPKVKVKNVDPNGHHVQAALTKERLLSRKPGMPPSAPAPLAPAFRYDQLPHKFAYPELSEMFSGGSYASYGDTRNLLQLPQSEAGGQGMVKQALQLSSSYSQSETEAPKPSSSYSQTDGYASPQTPQEALDQAELIFENAVTEREPKHEDIPAMWGRRSSVNLLRSKRLTDGSVQIGNDEKADWETVAGGSQDGRTSLDSIADYSSSEESRNSFGIAADGSLPSWIQQDHARRPSNYSHPSPLRTHPHPFGSSPPHLPAHAGSHTAPDMSTPNQQSSPPVSLTVPVFRFSTPRRAVEEPYAFTPWADPYALSDKETQELLASGPNDDIIFESEGFQQPRHMSYRFKSHGGLRGSSSPRSVDNDACLERENTFDKFTVVGPKGNLTGTPRGTGMHDAGSSVADTSSPGAKLSSSVGHRSPRSDYDGFYASPFPATGSVTRIRQSRIATRSQHERSPSQITLFPSAESAEPVQASSPLAGPDRDRDLGCSTTFKPARRTSRAAVPGQTKLRQMVLAPDTRATILSQDTHFSPFMSASGFGRPSTCDTATPLHPTHPSLDTFPTIRSGKSLVAHQHSPHLLCPEREVKEEDEVRRRKLSWLIFACFCILPPCMFLYRMWGDSIIVSVTNGDLGHCTAKSKRAALVAGIVVNIGVITVILVPILVAQALKAI</sequence>
<keyword evidence="2" id="KW-1133">Transmembrane helix</keyword>
<organism evidence="3 4">
    <name type="scientific">Ascochyta lentis</name>
    <dbReference type="NCBI Taxonomy" id="205686"/>
    <lineage>
        <taxon>Eukaryota</taxon>
        <taxon>Fungi</taxon>
        <taxon>Dikarya</taxon>
        <taxon>Ascomycota</taxon>
        <taxon>Pezizomycotina</taxon>
        <taxon>Dothideomycetes</taxon>
        <taxon>Pleosporomycetidae</taxon>
        <taxon>Pleosporales</taxon>
        <taxon>Pleosporineae</taxon>
        <taxon>Didymellaceae</taxon>
        <taxon>Ascochyta</taxon>
    </lineage>
</organism>
<dbReference type="EMBL" id="RZGK01000019">
    <property type="protein sequence ID" value="KAF9691876.1"/>
    <property type="molecule type" value="Genomic_DNA"/>
</dbReference>
<reference evidence="3" key="2">
    <citation type="submission" date="2020-09" db="EMBL/GenBank/DDBJ databases">
        <title>Reference genome assembly for Australian Ascochyta lentis isolate Al4.</title>
        <authorList>
            <person name="Lee R.C."/>
            <person name="Farfan-Caceres L.M."/>
            <person name="Debler J.W."/>
            <person name="Williams A.H."/>
            <person name="Henares B.M."/>
        </authorList>
    </citation>
    <scope>NUCLEOTIDE SEQUENCE</scope>
    <source>
        <strain evidence="3">Al4</strain>
    </source>
</reference>
<feature type="compositionally biased region" description="Polar residues" evidence="1">
    <location>
        <begin position="497"/>
        <end position="511"/>
    </location>
</feature>
<dbReference type="Proteomes" id="UP000651452">
    <property type="component" value="Unassembled WGS sequence"/>
</dbReference>
<feature type="compositionally biased region" description="Polar residues" evidence="1">
    <location>
        <begin position="1"/>
        <end position="15"/>
    </location>
</feature>
<feature type="transmembrane region" description="Helical" evidence="2">
    <location>
        <begin position="1267"/>
        <end position="1285"/>
    </location>
</feature>
<keyword evidence="2" id="KW-0812">Transmembrane</keyword>
<evidence type="ECO:0000313" key="4">
    <source>
        <dbReference type="Proteomes" id="UP000651452"/>
    </source>
</evidence>
<feature type="region of interest" description="Disordered" evidence="1">
    <location>
        <begin position="1110"/>
        <end position="1161"/>
    </location>
</feature>
<feature type="compositionally biased region" description="Polar residues" evidence="1">
    <location>
        <begin position="1072"/>
        <end position="1087"/>
    </location>
</feature>
<feature type="region of interest" description="Disordered" evidence="1">
    <location>
        <begin position="397"/>
        <end position="420"/>
    </location>
</feature>
<name>A0A8H7IUR5_9PLEO</name>
<feature type="compositionally biased region" description="Polar residues" evidence="1">
    <location>
        <begin position="178"/>
        <end position="194"/>
    </location>
</feature>
<protein>
    <submittedName>
        <fullName evidence="3">Uncharacterized protein</fullName>
    </submittedName>
</protein>
<evidence type="ECO:0000313" key="3">
    <source>
        <dbReference type="EMBL" id="KAF9691876.1"/>
    </source>
</evidence>
<reference evidence="3" key="1">
    <citation type="submission" date="2018-12" db="EMBL/GenBank/DDBJ databases">
        <authorList>
            <person name="Syme R.A."/>
            <person name="Farfan-Caceres L."/>
            <person name="Lichtenzveig J."/>
        </authorList>
    </citation>
    <scope>NUCLEOTIDE SEQUENCE</scope>
    <source>
        <strain evidence="3">Al4</strain>
    </source>
</reference>
<evidence type="ECO:0000256" key="1">
    <source>
        <dbReference type="SAM" id="MobiDB-lite"/>
    </source>
</evidence>